<dbReference type="Pfam" id="PF16956">
    <property type="entry name" value="Porin_7"/>
    <property type="match status" value="1"/>
</dbReference>
<name>A0ABN0PUY7_ACILW</name>
<keyword evidence="3" id="KW-1185">Reference proteome</keyword>
<keyword evidence="1" id="KW-0732">Signal</keyword>
<feature type="chain" id="PRO_5045272286" description="Porin domain-containing protein" evidence="1">
    <location>
        <begin position="32"/>
        <end position="312"/>
    </location>
</feature>
<accession>A0ABN0PUY7</accession>
<evidence type="ECO:0000313" key="3">
    <source>
        <dbReference type="Proteomes" id="UP000018465"/>
    </source>
</evidence>
<gene>
    <name evidence="2" type="ORF">P800_02407</name>
</gene>
<evidence type="ECO:0008006" key="4">
    <source>
        <dbReference type="Google" id="ProtNLM"/>
    </source>
</evidence>
<dbReference type="Proteomes" id="UP000018465">
    <property type="component" value="Unassembled WGS sequence"/>
</dbReference>
<comment type="caution">
    <text evidence="2">The sequence shown here is derived from an EMBL/GenBank/DDBJ whole genome shotgun (WGS) entry which is preliminary data.</text>
</comment>
<protein>
    <recommendedName>
        <fullName evidence="4">Porin domain-containing protein</fullName>
    </recommendedName>
</protein>
<dbReference type="SUPFAM" id="SSF56935">
    <property type="entry name" value="Porins"/>
    <property type="match status" value="1"/>
</dbReference>
<evidence type="ECO:0000256" key="1">
    <source>
        <dbReference type="SAM" id="SignalP"/>
    </source>
</evidence>
<reference evidence="2 3" key="1">
    <citation type="submission" date="2013-10" db="EMBL/GenBank/DDBJ databases">
        <title>The Genome Sequence of Acinetobacter lwoffii NIPH 512.</title>
        <authorList>
            <consortium name="The Broad Institute Genomics Platform"/>
            <consortium name="The Broad Institute Genome Sequencing Center for Infectious Disease"/>
            <person name="Cerqueira G."/>
            <person name="Feldgarden M."/>
            <person name="Courvalin P."/>
            <person name="Grillot-Courvalin C."/>
            <person name="Clermont D."/>
            <person name="Rocha E."/>
            <person name="Yoon E.-J."/>
            <person name="Nemec A."/>
            <person name="Young S.K."/>
            <person name="Zeng Q."/>
            <person name="Gargeya S."/>
            <person name="Fitzgerald M."/>
            <person name="Abouelleil A."/>
            <person name="Alvarado L."/>
            <person name="Berlin A.M."/>
            <person name="Chapman S.B."/>
            <person name="Gainer-Dewar J."/>
            <person name="Goldberg J."/>
            <person name="Gnerre S."/>
            <person name="Griggs A."/>
            <person name="Gujja S."/>
            <person name="Hansen M."/>
            <person name="Howarth C."/>
            <person name="Imamovic A."/>
            <person name="Ireland A."/>
            <person name="Larimer J."/>
            <person name="McCowan C."/>
            <person name="Murphy C."/>
            <person name="Pearson M."/>
            <person name="Poon T.W."/>
            <person name="Priest M."/>
            <person name="Roberts A."/>
            <person name="Saif S."/>
            <person name="Shea T."/>
            <person name="Sykes S."/>
            <person name="Wortman J."/>
            <person name="Nusbaum C."/>
            <person name="Birren B."/>
        </authorList>
    </citation>
    <scope>NUCLEOTIDE SEQUENCE [LARGE SCALE GENOMIC DNA]</scope>
    <source>
        <strain evidence="2 3">NIPH 512</strain>
    </source>
</reference>
<evidence type="ECO:0000313" key="2">
    <source>
        <dbReference type="EMBL" id="ESJ94324.1"/>
    </source>
</evidence>
<dbReference type="NCBIfam" id="NF033382">
    <property type="entry name" value="OMP_33_36"/>
    <property type="match status" value="1"/>
</dbReference>
<dbReference type="InterPro" id="IPR031593">
    <property type="entry name" value="Porin_7"/>
</dbReference>
<feature type="signal peptide" evidence="1">
    <location>
        <begin position="1"/>
        <end position="31"/>
    </location>
</feature>
<dbReference type="EMBL" id="AYHO01000005">
    <property type="protein sequence ID" value="ESJ94324.1"/>
    <property type="molecule type" value="Genomic_DNA"/>
</dbReference>
<proteinExistence type="predicted"/>
<organism evidence="2 3">
    <name type="scientific">Acinetobacter lwoffii NCTC 5866 = CIP 64.10 = NIPH 512</name>
    <dbReference type="NCBI Taxonomy" id="981327"/>
    <lineage>
        <taxon>Bacteria</taxon>
        <taxon>Pseudomonadati</taxon>
        <taxon>Pseudomonadota</taxon>
        <taxon>Gammaproteobacteria</taxon>
        <taxon>Moraxellales</taxon>
        <taxon>Moraxellaceae</taxon>
        <taxon>Acinetobacter</taxon>
    </lineage>
</organism>
<sequence>MLYIFCNKMVNIMKKLGLATAVLLAMTGAQAYQFEVQGQSEYIDNTANDKDFTGAVQGTYYFKDVDASKGPLAEAAFLNQASNVALAYSYGENGQEEAGRSRTVNHTYGVKGEAYVPTSVVPVYASASYSHTIADSKTANATDDQGDRYALELGALVAPNFLVAVGYTSVADQASLDAFNIVSNGVAKAALESATIADKTDAITARTKYVGAIDGTNMSIGFESGLVYGEDTAYNLGTTLFLNPQLSVGASYMESSFAGSPDKAWGANVNYFITPAVAVGASYVNANYEANLAQTAQVRDTQTIGVNAKFRF</sequence>